<protein>
    <recommendedName>
        <fullName evidence="3">DUF4935 domain-containing protein</fullName>
    </recommendedName>
</protein>
<keyword evidence="2" id="KW-1185">Reference proteome</keyword>
<accession>A0ABX3AX19</accession>
<evidence type="ECO:0008006" key="3">
    <source>
        <dbReference type="Google" id="ProtNLM"/>
    </source>
</evidence>
<gene>
    <name evidence="1" type="ORF">A1Q5_19525</name>
</gene>
<reference evidence="1 2" key="1">
    <citation type="journal article" date="2012" name="Science">
        <title>Ecological populations of bacteria act as socially cohesive units of antibiotic production and resistance.</title>
        <authorList>
            <person name="Cordero O.X."/>
            <person name="Wildschutte H."/>
            <person name="Kirkup B."/>
            <person name="Proehl S."/>
            <person name="Ngo L."/>
            <person name="Hussain F."/>
            <person name="Le Roux F."/>
            <person name="Mincer T."/>
            <person name="Polz M.F."/>
        </authorList>
    </citation>
    <scope>NUCLEOTIDE SEQUENCE [LARGE SCALE GENOMIC DNA]</scope>
    <source>
        <strain evidence="1 2">5S-186</strain>
    </source>
</reference>
<sequence length="340" mass="39068">MLCRRYTNGENVTTVIYLDQNVISDLRMRKIQEMNDHKACQMRDLFKILASRDMKVVYSHITLSEINQIENPRYKQEHIEVLNLLGAVYIEPVSGIFSPHCVDVVWKNYLAIMQDNLENGCNDIELVNRKLVQKVHGLDVPETFEEIYIRIKNELIIIAQQEQDFLESFDYDKLEVNAQLKYKERMSDLEKLRFKISSSIPDEIQCSPQVFRELPQMKGLELKTLPVEDVVKQIESYVYLQNGGAELVNNFANSKQGLISRAYSLMNWAGYHADDFQKSAREFGDRLRASLNDMSHVASAVCADVILTEDKGMLAKAPACYAYMGKNIKVSTVSNFLTDV</sequence>
<organism evidence="1 2">
    <name type="scientific">Aliivibrio logei 5S-186</name>
    <dbReference type="NCBI Taxonomy" id="626086"/>
    <lineage>
        <taxon>Bacteria</taxon>
        <taxon>Pseudomonadati</taxon>
        <taxon>Pseudomonadota</taxon>
        <taxon>Gammaproteobacteria</taxon>
        <taxon>Vibrionales</taxon>
        <taxon>Vibrionaceae</taxon>
        <taxon>Aliivibrio</taxon>
    </lineage>
</organism>
<comment type="caution">
    <text evidence="1">The sequence shown here is derived from an EMBL/GenBank/DDBJ whole genome shotgun (WGS) entry which is preliminary data.</text>
</comment>
<dbReference type="Proteomes" id="UP000095059">
    <property type="component" value="Unassembled WGS sequence"/>
</dbReference>
<evidence type="ECO:0000313" key="1">
    <source>
        <dbReference type="EMBL" id="OEF15853.1"/>
    </source>
</evidence>
<proteinExistence type="predicted"/>
<dbReference type="EMBL" id="AJYJ02000081">
    <property type="protein sequence ID" value="OEF15853.1"/>
    <property type="molecule type" value="Genomic_DNA"/>
</dbReference>
<evidence type="ECO:0000313" key="2">
    <source>
        <dbReference type="Proteomes" id="UP000095059"/>
    </source>
</evidence>
<name>A0ABX3AX19_ALILO</name>